<dbReference type="Proteomes" id="UP001159427">
    <property type="component" value="Unassembled WGS sequence"/>
</dbReference>
<evidence type="ECO:0000256" key="2">
    <source>
        <dbReference type="SAM" id="MobiDB-lite"/>
    </source>
</evidence>
<organism evidence="3 4">
    <name type="scientific">Porites evermanni</name>
    <dbReference type="NCBI Taxonomy" id="104178"/>
    <lineage>
        <taxon>Eukaryota</taxon>
        <taxon>Metazoa</taxon>
        <taxon>Cnidaria</taxon>
        <taxon>Anthozoa</taxon>
        <taxon>Hexacorallia</taxon>
        <taxon>Scleractinia</taxon>
        <taxon>Fungiina</taxon>
        <taxon>Poritidae</taxon>
        <taxon>Porites</taxon>
    </lineage>
</organism>
<feature type="region of interest" description="Disordered" evidence="2">
    <location>
        <begin position="1499"/>
        <end position="1531"/>
    </location>
</feature>
<comment type="caution">
    <text evidence="3">The sequence shown here is derived from an EMBL/GenBank/DDBJ whole genome shotgun (WGS) entry which is preliminary data.</text>
</comment>
<feature type="compositionally biased region" description="Low complexity" evidence="2">
    <location>
        <begin position="272"/>
        <end position="282"/>
    </location>
</feature>
<feature type="coiled-coil region" evidence="1">
    <location>
        <begin position="118"/>
        <end position="212"/>
    </location>
</feature>
<evidence type="ECO:0000313" key="4">
    <source>
        <dbReference type="Proteomes" id="UP001159427"/>
    </source>
</evidence>
<name>A0ABN8ST72_9CNID</name>
<dbReference type="EMBL" id="CALNXI010003969">
    <property type="protein sequence ID" value="CAH3194770.1"/>
    <property type="molecule type" value="Genomic_DNA"/>
</dbReference>
<feature type="region of interest" description="Disordered" evidence="2">
    <location>
        <begin position="1"/>
        <end position="20"/>
    </location>
</feature>
<feature type="coiled-coil region" evidence="1">
    <location>
        <begin position="917"/>
        <end position="975"/>
    </location>
</feature>
<gene>
    <name evidence="3" type="ORF">PEVE_00028553</name>
</gene>
<feature type="coiled-coil region" evidence="1">
    <location>
        <begin position="1019"/>
        <end position="1046"/>
    </location>
</feature>
<feature type="coiled-coil region" evidence="1">
    <location>
        <begin position="445"/>
        <end position="575"/>
    </location>
</feature>
<feature type="compositionally biased region" description="Basic and acidic residues" evidence="2">
    <location>
        <begin position="50"/>
        <end position="70"/>
    </location>
</feature>
<feature type="compositionally biased region" description="Basic and acidic residues" evidence="2">
    <location>
        <begin position="78"/>
        <end position="92"/>
    </location>
</feature>
<keyword evidence="4" id="KW-1185">Reference proteome</keyword>
<evidence type="ECO:0000256" key="1">
    <source>
        <dbReference type="SAM" id="Coils"/>
    </source>
</evidence>
<keyword evidence="1" id="KW-0175">Coiled coil</keyword>
<proteinExistence type="predicted"/>
<reference evidence="3 4" key="1">
    <citation type="submission" date="2022-05" db="EMBL/GenBank/DDBJ databases">
        <authorList>
            <consortium name="Genoscope - CEA"/>
            <person name="William W."/>
        </authorList>
    </citation>
    <scope>NUCLEOTIDE SEQUENCE [LARGE SCALE GENOMIC DNA]</scope>
</reference>
<feature type="compositionally biased region" description="Polar residues" evidence="2">
    <location>
        <begin position="1501"/>
        <end position="1522"/>
    </location>
</feature>
<sequence>MDDTSSVEEESAQVLFDEDDEEEVLELVKAIADDLNTYDCFIKPYNSPNEKNEHGEKNELDDQEEQEHTPPTEIANNDSDHLQETLNGDFRETPDNYLAERAKEANLQSKINTCEYNITRLQRMVEEKIKEVEEITAEKEELESDIQNALQKLWAKETELHNQRESSVENEKRLLDSLKQEKAHSQQLEIQVQLLTNQNEMLQEQVFQLEHKLSVQEHAANAEHKLPLECTNESLRTMTLGLMDQIADGTPAHDQNKTRRCSADMLSSPISENASYYSSSSEKYSDRADGEQDDLSEEFKAMTLREQNNCLQGEMKTVTLSIEDLWHKITDADFKFHDKTTFVRKDSKSLLRDIYRAYCKEKSKVVDLNEQNARQLRHLEEVQEALCVTEGRIQRIWVNFSLHEEKDEEIHGPWTNGDPKTEVTEGSLEGIESLLFRYKATLEENQDLKRLSVSYEDKLSELKALVAKLRQEAGEISKELEIKCARWEELRLSMNKIIEDKDIEIEILKEQLQEKEKREKQINIEDYDAGMGTKCPDEILEKLLRSKENDLDAHKRKHESEELGLQEEIRDLRETLEKVSRGKNDLQEYCNLLKEALQTSELESNAVLEREKSLKESIEQGKKREEKLYLVARELYEEVQIEKHEAFSHEATSAALFEKVKCLEMAIQANEQERQVDKKNLKNSKETEEYLQCSLQQALGELFELKAKHDTVPEEGKDRPAAEHRDEQQRLLLERLEEVGTVLRSTLEKAVRDLQENVLRVDEFCEENKRHRKEVNQSKMTSNALKKSNLRLEASLQAMKDNLLDEVKAKKELEVLLVKSNDKWEPKQTECKYNQSFDEQSTSSQLPGIREADTSDTFASTSESCLQSQKKSGKLKGFGKRKLIPKAISKHLSSSSSNFEKSPRCDILEKTEIIEREQRLRNILMTVQRDKEELEQDVESLTDELQRAKSQLQNYENLNENMREEANRNVRETLEIKKILEVIYGRTKRAHSLINKDIHSLLEISKAKDKQLRKCELFSGQYEKENTELQRQAAALKEKLEDEVSLKDAALGEIRQLRLSLQNVLESKEKYVVQSESPLLITNLNSDLILPHMGKEEVRTILKEILVEIENSNSEEINRLKQRTAKLMEELCVIRQDNEYLRNLVDAGLLEELRKAEERITFLNGQLKVSQERHNVLREASIQDKVNANDEVERLYERYAEMKITIKSNEGALERSKEMEEALIDENNQLHEELESFKERFGADGLLPITEKAETKRAMEGWKRKCQRLQESFEKEKRALKEENTWLHRQLAEESSLCTDLQHHKAELENSLEKSKEKIRTMHRKLEERQDALACLEERRVILETKLSCLEKVNGELQNELSKERSEAERNLLDLRTEFEATAKDLKRHQREGNNLVTKVFLLENAKEKLQQELNEKERKMTISLESLAEERSRLSEKVRDLRISLEEEVRRRLDLEEKMQQIVKISVMEKEQNQLNAIAECPSFEQIRKQTKLRDGFKTDLNNPLQQTSIDGDLSTLSQEFTSRDNTHLS</sequence>
<accession>A0ABN8ST72</accession>
<protein>
    <submittedName>
        <fullName evidence="3">Uncharacterized protein</fullName>
    </submittedName>
</protein>
<feature type="coiled-coil region" evidence="1">
    <location>
        <begin position="1153"/>
        <end position="1459"/>
    </location>
</feature>
<evidence type="ECO:0000313" key="3">
    <source>
        <dbReference type="EMBL" id="CAH3194770.1"/>
    </source>
</evidence>
<feature type="region of interest" description="Disordered" evidence="2">
    <location>
        <begin position="41"/>
        <end position="92"/>
    </location>
</feature>
<feature type="region of interest" description="Disordered" evidence="2">
    <location>
        <begin position="272"/>
        <end position="292"/>
    </location>
</feature>